<dbReference type="GeneID" id="93297424"/>
<dbReference type="EMBL" id="MAQD01000001">
    <property type="protein sequence ID" value="OBY53465.1"/>
    <property type="molecule type" value="Genomic_DNA"/>
</dbReference>
<sequence>MKLLKSLLAPVFASVILSACTLDAERPTDVQHIDKNDITWQQHLKKIKQIQSYSTKGQIGYISPQERFSSRFEWQYQNPKAYKLKLYSLISKTTLTMEMHPNGMTISDNKGNQQSDKNAKLLLREIIGMDVPLEHLSYWLKGQPADNADYQVGTNHLLSEFSYPLDGSMWTADYLSYHADNSMPENILLKNKSTSQTLKIRVDEWAF</sequence>
<comment type="function">
    <text evidence="13">Plays a critical role in the incorporation of lipoproteins in the outer membrane after they are released by the LolA protein.</text>
</comment>
<evidence type="ECO:0000256" key="13">
    <source>
        <dbReference type="HAMAP-Rule" id="MF_00233"/>
    </source>
</evidence>
<dbReference type="InterPro" id="IPR029046">
    <property type="entry name" value="LolA/LolB/LppX"/>
</dbReference>
<name>A0A1B8T7F0_HAEPA</name>
<gene>
    <name evidence="13 17" type="primary">lolB</name>
    <name evidence="15" type="ORF">BBB48_01620</name>
    <name evidence="16" type="ORF">BSO15_03300</name>
    <name evidence="17" type="ORF">DPV97_03280</name>
</gene>
<evidence type="ECO:0000256" key="2">
    <source>
        <dbReference type="ARBA" id="ARBA00009696"/>
    </source>
</evidence>
<dbReference type="Gene3D" id="2.50.20.10">
    <property type="entry name" value="Lipoprotein localisation LolA/LolB/LppX"/>
    <property type="match status" value="1"/>
</dbReference>
<reference evidence="15 18" key="1">
    <citation type="submission" date="2016-06" db="EMBL/GenBank/DDBJ databases">
        <title>Simultaneous identification of Haemophilus influenzae and Haemophilus haemolyticus using TaqMan real-time PCR.</title>
        <authorList>
            <person name="Price E.P."/>
            <person name="Sarovich D.S."/>
            <person name="Harris T."/>
            <person name="Spargo J.C."/>
            <person name="Nosworthy E."/>
            <person name="Beissbarth J."/>
            <person name="Smith-Vaughan H.C."/>
        </authorList>
    </citation>
    <scope>NUCLEOTIDE SEQUENCE [LARGE SCALE GENOMIC DNA]</scope>
    <source>
        <strain evidence="15 18">ATCC 9796</strain>
    </source>
</reference>
<dbReference type="RefSeq" id="WP_005698818.1">
    <property type="nucleotide sequence ID" value="NZ_CABFLI010000011.1"/>
</dbReference>
<dbReference type="GO" id="GO:0044874">
    <property type="term" value="P:lipoprotein localization to outer membrane"/>
    <property type="evidence" value="ECO:0007669"/>
    <property type="project" value="UniProtKB-UniRule"/>
</dbReference>
<dbReference type="EMBL" id="QEPZ01000002">
    <property type="protein sequence ID" value="RDE93556.1"/>
    <property type="molecule type" value="Genomic_DNA"/>
</dbReference>
<protein>
    <recommendedName>
        <fullName evidence="4 13">Outer-membrane lipoprotein LolB</fullName>
    </recommendedName>
</protein>
<evidence type="ECO:0000256" key="14">
    <source>
        <dbReference type="SAM" id="SignalP"/>
    </source>
</evidence>
<dbReference type="GO" id="GO:0015031">
    <property type="term" value="P:protein transport"/>
    <property type="evidence" value="ECO:0007669"/>
    <property type="project" value="UniProtKB-KW"/>
</dbReference>
<evidence type="ECO:0000313" key="15">
    <source>
        <dbReference type="EMBL" id="OBY53465.1"/>
    </source>
</evidence>
<dbReference type="CDD" id="cd16326">
    <property type="entry name" value="LolB"/>
    <property type="match status" value="1"/>
</dbReference>
<evidence type="ECO:0000256" key="8">
    <source>
        <dbReference type="ARBA" id="ARBA00023136"/>
    </source>
</evidence>
<evidence type="ECO:0000256" key="10">
    <source>
        <dbReference type="ARBA" id="ARBA00023186"/>
    </source>
</evidence>
<dbReference type="HAMAP" id="MF_00233">
    <property type="entry name" value="LolB"/>
    <property type="match status" value="1"/>
</dbReference>
<dbReference type="InterPro" id="IPR004565">
    <property type="entry name" value="OM_lipoprot_LolB"/>
</dbReference>
<comment type="caution">
    <text evidence="16">The sequence shown here is derived from an EMBL/GenBank/DDBJ whole genome shotgun (WGS) entry which is preliminary data.</text>
</comment>
<dbReference type="Pfam" id="PF03550">
    <property type="entry name" value="LolB"/>
    <property type="match status" value="1"/>
</dbReference>
<organism evidence="16 19">
    <name type="scientific">Haemophilus parainfluenzae</name>
    <dbReference type="NCBI Taxonomy" id="729"/>
    <lineage>
        <taxon>Bacteria</taxon>
        <taxon>Pseudomonadati</taxon>
        <taxon>Pseudomonadota</taxon>
        <taxon>Gammaproteobacteria</taxon>
        <taxon>Pasteurellales</taxon>
        <taxon>Pasteurellaceae</taxon>
        <taxon>Haemophilus</taxon>
    </lineage>
</organism>
<evidence type="ECO:0000313" key="16">
    <source>
        <dbReference type="EMBL" id="OLV27581.1"/>
    </source>
</evidence>
<evidence type="ECO:0000256" key="4">
    <source>
        <dbReference type="ARBA" id="ARBA00016202"/>
    </source>
</evidence>
<evidence type="ECO:0000313" key="18">
    <source>
        <dbReference type="Proteomes" id="UP000092740"/>
    </source>
</evidence>
<evidence type="ECO:0000256" key="11">
    <source>
        <dbReference type="ARBA" id="ARBA00023237"/>
    </source>
</evidence>
<evidence type="ECO:0000256" key="12">
    <source>
        <dbReference type="ARBA" id="ARBA00023288"/>
    </source>
</evidence>
<reference evidence="16 19" key="2">
    <citation type="submission" date="2016-11" db="EMBL/GenBank/DDBJ databases">
        <title>Simultaneous identification of Haemophilus influenzae and Haemophilus haemolyticus using TaqMan real-time PCR.</title>
        <authorList>
            <person name="Price E.P."/>
            <person name="Sarovich D.S."/>
            <person name="Harris T.M."/>
            <person name="Spargo J.C."/>
            <person name="Nosworthy E."/>
            <person name="Beissbarth J."/>
            <person name="Chang A.B."/>
            <person name="Smith-Vaughan H.C."/>
        </authorList>
    </citation>
    <scope>NUCLEOTIDE SEQUENCE [LARGE SCALE GENOMIC DNA]</scope>
    <source>
        <strain evidence="16 19">60884 B Hi-2</strain>
    </source>
</reference>
<feature type="chain" id="PRO_5015061127" description="Outer-membrane lipoprotein LolB" evidence="14">
    <location>
        <begin position="25"/>
        <end position="207"/>
    </location>
</feature>
<evidence type="ECO:0000313" key="17">
    <source>
        <dbReference type="EMBL" id="RDE93556.1"/>
    </source>
</evidence>
<evidence type="ECO:0000313" key="20">
    <source>
        <dbReference type="Proteomes" id="UP000253763"/>
    </source>
</evidence>
<reference evidence="17 20" key="3">
    <citation type="submission" date="2018-05" db="EMBL/GenBank/DDBJ databases">
        <title>Draft Genome Sequences for a Diverse set of 7 Haemophilus Species.</title>
        <authorList>
            <person name="Nichols M."/>
            <person name="Topaz N."/>
            <person name="Wang X."/>
            <person name="Wang X."/>
            <person name="Boxrud D."/>
        </authorList>
    </citation>
    <scope>NUCLEOTIDE SEQUENCE [LARGE SCALE GENOMIC DNA]</scope>
    <source>
        <strain evidence="17 20">C2008003258</strain>
    </source>
</reference>
<evidence type="ECO:0000256" key="9">
    <source>
        <dbReference type="ARBA" id="ARBA00023139"/>
    </source>
</evidence>
<evidence type="ECO:0000313" key="19">
    <source>
        <dbReference type="Proteomes" id="UP000242412"/>
    </source>
</evidence>
<evidence type="ECO:0000256" key="1">
    <source>
        <dbReference type="ARBA" id="ARBA00004459"/>
    </source>
</evidence>
<dbReference type="EMBL" id="MPJJ01000006">
    <property type="protein sequence ID" value="OLV27581.1"/>
    <property type="molecule type" value="Genomic_DNA"/>
</dbReference>
<keyword evidence="8 13" id="KW-0472">Membrane</keyword>
<dbReference type="Proteomes" id="UP000242412">
    <property type="component" value="Unassembled WGS sequence"/>
</dbReference>
<dbReference type="OrthoDB" id="9797618at2"/>
<dbReference type="Proteomes" id="UP000092740">
    <property type="component" value="Unassembled WGS sequence"/>
</dbReference>
<keyword evidence="12 13" id="KW-0449">Lipoprotein</keyword>
<keyword evidence="6 13" id="KW-0732">Signal</keyword>
<evidence type="ECO:0000256" key="5">
    <source>
        <dbReference type="ARBA" id="ARBA00022448"/>
    </source>
</evidence>
<dbReference type="Proteomes" id="UP000253763">
    <property type="component" value="Unassembled WGS sequence"/>
</dbReference>
<dbReference type="AlphaFoldDB" id="A0A1B8T7F0"/>
<evidence type="ECO:0000256" key="7">
    <source>
        <dbReference type="ARBA" id="ARBA00022927"/>
    </source>
</evidence>
<evidence type="ECO:0000256" key="3">
    <source>
        <dbReference type="ARBA" id="ARBA00011245"/>
    </source>
</evidence>
<keyword evidence="5 13" id="KW-0813">Transport</keyword>
<keyword evidence="9 13" id="KW-0564">Palmitate</keyword>
<dbReference type="SUPFAM" id="SSF89392">
    <property type="entry name" value="Prokaryotic lipoproteins and lipoprotein localization factors"/>
    <property type="match status" value="1"/>
</dbReference>
<dbReference type="NCBIfam" id="TIGR00548">
    <property type="entry name" value="lolB"/>
    <property type="match status" value="1"/>
</dbReference>
<keyword evidence="11 13" id="KW-0998">Cell outer membrane</keyword>
<keyword evidence="7 13" id="KW-0653">Protein transport</keyword>
<dbReference type="PROSITE" id="PS51257">
    <property type="entry name" value="PROKAR_LIPOPROTEIN"/>
    <property type="match status" value="1"/>
</dbReference>
<proteinExistence type="inferred from homology"/>
<comment type="subunit">
    <text evidence="3 13">Monomer.</text>
</comment>
<feature type="signal peptide" evidence="14">
    <location>
        <begin position="1"/>
        <end position="24"/>
    </location>
</feature>
<keyword evidence="10 13" id="KW-0143">Chaperone</keyword>
<comment type="subcellular location">
    <subcellularLocation>
        <location evidence="1 13">Cell outer membrane</location>
        <topology evidence="1 13">Lipid-anchor</topology>
    </subcellularLocation>
</comment>
<accession>A0A1B8T7F0</accession>
<dbReference type="GO" id="GO:0009279">
    <property type="term" value="C:cell outer membrane"/>
    <property type="evidence" value="ECO:0007669"/>
    <property type="project" value="UniProtKB-SubCell"/>
</dbReference>
<evidence type="ECO:0000256" key="6">
    <source>
        <dbReference type="ARBA" id="ARBA00022729"/>
    </source>
</evidence>
<comment type="similarity">
    <text evidence="2 13">Belongs to the LolB family.</text>
</comment>